<dbReference type="EMBL" id="SWLE01000022">
    <property type="protein sequence ID" value="TNM84951.1"/>
    <property type="molecule type" value="Genomic_DNA"/>
</dbReference>
<dbReference type="Pfam" id="PF13855">
    <property type="entry name" value="LRR_8"/>
    <property type="match status" value="2"/>
</dbReference>
<evidence type="ECO:0000256" key="6">
    <source>
        <dbReference type="SAM" id="MobiDB-lite"/>
    </source>
</evidence>
<feature type="repeat" description="WD" evidence="5">
    <location>
        <begin position="221"/>
        <end position="252"/>
    </location>
</feature>
<name>A0A4Z2AY15_9TELE</name>
<dbReference type="Gene3D" id="1.10.418.10">
    <property type="entry name" value="Calponin-like domain"/>
    <property type="match status" value="1"/>
</dbReference>
<dbReference type="PROSITE" id="PS50294">
    <property type="entry name" value="WD_REPEATS_REGION"/>
    <property type="match status" value="3"/>
</dbReference>
<evidence type="ECO:0000256" key="2">
    <source>
        <dbReference type="ARBA" id="ARBA00022574"/>
    </source>
</evidence>
<gene>
    <name evidence="8" type="ORF">fugu_009129</name>
</gene>
<dbReference type="SMART" id="SM00369">
    <property type="entry name" value="LRR_TYP"/>
    <property type="match status" value="5"/>
</dbReference>
<keyword evidence="3" id="KW-0433">Leucine-rich repeat</keyword>
<evidence type="ECO:0000313" key="8">
    <source>
        <dbReference type="EMBL" id="TNM84951.1"/>
    </source>
</evidence>
<dbReference type="Pfam" id="PF00400">
    <property type="entry name" value="WD40"/>
    <property type="match status" value="4"/>
</dbReference>
<feature type="region of interest" description="Disordered" evidence="6">
    <location>
        <begin position="271"/>
        <end position="306"/>
    </location>
</feature>
<feature type="repeat" description="WD" evidence="5">
    <location>
        <begin position="357"/>
        <end position="391"/>
    </location>
</feature>
<dbReference type="PROSITE" id="PS51450">
    <property type="entry name" value="LRR"/>
    <property type="match status" value="1"/>
</dbReference>
<dbReference type="Proteomes" id="UP000516260">
    <property type="component" value="Chromosome 9"/>
</dbReference>
<protein>
    <recommendedName>
        <fullName evidence="1">WD repeat-containing protein 44</fullName>
    </recommendedName>
</protein>
<dbReference type="SUPFAM" id="SSF52058">
    <property type="entry name" value="L domain-like"/>
    <property type="match status" value="1"/>
</dbReference>
<dbReference type="FunFam" id="3.80.10.10:FF:000007">
    <property type="entry name" value="Leucine-rich repeat and calponin homology domain-containing protein 1 isoform 3"/>
    <property type="match status" value="1"/>
</dbReference>
<feature type="region of interest" description="Disordered" evidence="6">
    <location>
        <begin position="862"/>
        <end position="902"/>
    </location>
</feature>
<feature type="domain" description="Calponin-homology (CH)" evidence="7">
    <location>
        <begin position="1160"/>
        <end position="1268"/>
    </location>
</feature>
<reference evidence="8 9" key="1">
    <citation type="submission" date="2019-04" db="EMBL/GenBank/DDBJ databases">
        <title>The sequence and de novo assembly of Takifugu bimaculatus genome using PacBio and Hi-C technologies.</title>
        <authorList>
            <person name="Xu P."/>
            <person name="Liu B."/>
            <person name="Zhou Z."/>
        </authorList>
    </citation>
    <scope>NUCLEOTIDE SEQUENCE [LARGE SCALE GENOMIC DNA]</scope>
    <source>
        <strain evidence="8">TB-2018</strain>
        <tissue evidence="8">Muscle</tissue>
    </source>
</reference>
<dbReference type="InterPro" id="IPR001611">
    <property type="entry name" value="Leu-rich_rpt"/>
</dbReference>
<sequence length="1268" mass="142414">MSPCSTVRSLTKELQHSLDLASATSGDKVVTAQENEDEQPPSQSGQQTPGPQRPRSNSGRELTDEEILASVMIKNLDTGEEIPLIQAEEKLPAGINPLTLHIMRRTKEYITNDAAQSDDDDKSQPPLADTDGGKLKQKTTQLKKFLGKSVKKAKHFAEEYGEKAVNKVKSVRDEVFHTDPDDPSSSDDEGMPYTRPAKFKAAHSLKGPFDFDQIKVVQDLSGEHMGAVWTMKFSHCGRLLATAGQDNVVRIWVLKTAFDYFNNMRLKYNTEGRVSPSPSQESLCSSKSDDHGASSVPEDPETEDRNAPFRQVPFCKYKGHTADLLDLSWSKNFFLLSSSMDKTVRLWHISRRECLCCFQHIDFVTAIAFHPRDDRYFLSGSLDGKLRLWNIPDKKVALWNEVDGQTRLITAANFCQNGKYAVIGTYDGRCIFYDTERLKYHTQIHVRSTRGRNKVGRKITGIEPLPGENKILVTSNDSRIRLYDLRDLSLSMKYKGYVNSSSQIKASFSHDYSFIVSGSEDKYVYIWSTYHDLSKFTSVRRDRNDFWEAIKAHNAVVTSAIFAPHPSLIIPQETGAEKPEEECKSLDSVDSETIPSGVSQYQHQPHTARSLDRVLEDAVSSGILNLSGRKLREYPGLSYDLTDTTQADLSKNRFTEIPPEVCLFAPLESLNLYHNCIKCIPEAIINLQMLTYLDISRNLLSVLPKYLFNLPLKVLLVSNNKLLSIPEEIGKAKDLMELDVSCNEIQALPAQVGRLQALRELNIRRNCLHMLPEELADLPLIRLDFSCNKITEIPAAYRKLRQLQHIILDNNPMQSPPAQICLKGKVHIFKFLNIQACRLDKKPDTLDLPSLGKRCLPQPLTDSMEDFYPSKNHGPDSGIGSDSGDKRLSTTEPSDDDTVSLHSQVSETARADALSLLSKMDSCKDQDLYDFIEPNPDEDPALSECDGQQSNHVSCIKELEKALSLSQQNKDKDWKEESSSDKEQLVEEEDDELKEVLDLRKIAVQLLQQEQQNRFLSHSGSSGSKPRPPPQPRSASLDEGSSGASMHSGQPSSSCSFDGSLKLDQSDSESKWPEIPPVLNQNEDRKKNKYLRKDYLKYKCQSARKGSNGNDENEEALHCGDFSTLTVFGLKPRSAFSRGSRQEYNSTEPSFTMRRKMEHLREELEQIGLLRQNIESRLKVLLPDDVGAALMDGVVLCHLANNISPRSVASIHVPSPAVPKLSMAKCRRNVENFLDACKKIGVPQVSQCPPLHPLPVSLHGKYQYLIVL</sequence>
<evidence type="ECO:0000313" key="9">
    <source>
        <dbReference type="Proteomes" id="UP000516260"/>
    </source>
</evidence>
<dbReference type="PANTHER" id="PTHR14221:SF0">
    <property type="entry name" value="WD REPEAT-CONTAINING PROTEIN 44"/>
    <property type="match status" value="1"/>
</dbReference>
<dbReference type="Gene3D" id="3.80.10.10">
    <property type="entry name" value="Ribonuclease Inhibitor"/>
    <property type="match status" value="1"/>
</dbReference>
<dbReference type="InterPro" id="IPR040324">
    <property type="entry name" value="WDR44/Dgr2"/>
</dbReference>
<feature type="compositionally biased region" description="Low complexity" evidence="6">
    <location>
        <begin position="40"/>
        <end position="56"/>
    </location>
</feature>
<keyword evidence="4" id="KW-0677">Repeat</keyword>
<dbReference type="PANTHER" id="PTHR14221">
    <property type="entry name" value="WD REPEAT DOMAIN 44"/>
    <property type="match status" value="1"/>
</dbReference>
<dbReference type="InterPro" id="IPR015943">
    <property type="entry name" value="WD40/YVTN_repeat-like_dom_sf"/>
</dbReference>
<keyword evidence="2 5" id="KW-0853">WD repeat</keyword>
<dbReference type="InterPro" id="IPR001680">
    <property type="entry name" value="WD40_rpt"/>
</dbReference>
<evidence type="ECO:0000256" key="3">
    <source>
        <dbReference type="ARBA" id="ARBA00022614"/>
    </source>
</evidence>
<evidence type="ECO:0000259" key="7">
    <source>
        <dbReference type="PROSITE" id="PS50021"/>
    </source>
</evidence>
<dbReference type="PROSITE" id="PS50082">
    <property type="entry name" value="WD_REPEATS_2"/>
    <property type="match status" value="3"/>
</dbReference>
<dbReference type="InterPro" id="IPR036872">
    <property type="entry name" value="CH_dom_sf"/>
</dbReference>
<feature type="region of interest" description="Disordered" evidence="6">
    <location>
        <begin position="18"/>
        <end position="64"/>
    </location>
</feature>
<accession>A0A4Z2AY15</accession>
<feature type="compositionally biased region" description="Low complexity" evidence="6">
    <location>
        <begin position="275"/>
        <end position="286"/>
    </location>
</feature>
<dbReference type="SMART" id="SM00364">
    <property type="entry name" value="LRR_BAC"/>
    <property type="match status" value="4"/>
</dbReference>
<dbReference type="Gene3D" id="2.130.10.10">
    <property type="entry name" value="YVTN repeat-like/Quinoprotein amine dehydrogenase"/>
    <property type="match status" value="1"/>
</dbReference>
<keyword evidence="9" id="KW-1185">Reference proteome</keyword>
<dbReference type="PROSITE" id="PS50021">
    <property type="entry name" value="CH"/>
    <property type="match status" value="1"/>
</dbReference>
<feature type="compositionally biased region" description="Basic and acidic residues" evidence="6">
    <location>
        <begin position="969"/>
        <end position="985"/>
    </location>
</feature>
<evidence type="ECO:0000256" key="5">
    <source>
        <dbReference type="PROSITE-ProRule" id="PRU00221"/>
    </source>
</evidence>
<feature type="compositionally biased region" description="Polar residues" evidence="6">
    <location>
        <begin position="1042"/>
        <end position="1057"/>
    </location>
</feature>
<dbReference type="InterPro" id="IPR032675">
    <property type="entry name" value="LRR_dom_sf"/>
</dbReference>
<evidence type="ECO:0000256" key="4">
    <source>
        <dbReference type="ARBA" id="ARBA00022737"/>
    </source>
</evidence>
<dbReference type="SUPFAM" id="SSF50978">
    <property type="entry name" value="WD40 repeat-like"/>
    <property type="match status" value="1"/>
</dbReference>
<comment type="caution">
    <text evidence="8">The sequence shown here is derived from an EMBL/GenBank/DDBJ whole genome shotgun (WGS) entry which is preliminary data.</text>
</comment>
<dbReference type="InterPro" id="IPR003591">
    <property type="entry name" value="Leu-rich_rpt_typical-subtyp"/>
</dbReference>
<dbReference type="SUPFAM" id="SSF47576">
    <property type="entry name" value="Calponin-homology domain, CH-domain"/>
    <property type="match status" value="1"/>
</dbReference>
<dbReference type="AlphaFoldDB" id="A0A4Z2AY15"/>
<organism evidence="8 9">
    <name type="scientific">Takifugu bimaculatus</name>
    <dbReference type="NCBI Taxonomy" id="433685"/>
    <lineage>
        <taxon>Eukaryota</taxon>
        <taxon>Metazoa</taxon>
        <taxon>Chordata</taxon>
        <taxon>Craniata</taxon>
        <taxon>Vertebrata</taxon>
        <taxon>Euteleostomi</taxon>
        <taxon>Actinopterygii</taxon>
        <taxon>Neopterygii</taxon>
        <taxon>Teleostei</taxon>
        <taxon>Neoteleostei</taxon>
        <taxon>Acanthomorphata</taxon>
        <taxon>Eupercaria</taxon>
        <taxon>Tetraodontiformes</taxon>
        <taxon>Tetradontoidea</taxon>
        <taxon>Tetraodontidae</taxon>
        <taxon>Takifugu</taxon>
    </lineage>
</organism>
<dbReference type="InterPro" id="IPR020472">
    <property type="entry name" value="WD40_PAC1"/>
</dbReference>
<dbReference type="SMART" id="SM00033">
    <property type="entry name" value="CH"/>
    <property type="match status" value="1"/>
</dbReference>
<dbReference type="CDD" id="cd00200">
    <property type="entry name" value="WD40"/>
    <property type="match status" value="1"/>
</dbReference>
<proteinExistence type="predicted"/>
<dbReference type="Pfam" id="PF00307">
    <property type="entry name" value="CH"/>
    <property type="match status" value="1"/>
</dbReference>
<feature type="region of interest" description="Disordered" evidence="6">
    <location>
        <begin position="1014"/>
        <end position="1086"/>
    </location>
</feature>
<evidence type="ECO:0000256" key="1">
    <source>
        <dbReference type="ARBA" id="ARBA00021207"/>
    </source>
</evidence>
<feature type="region of interest" description="Disordered" evidence="6">
    <location>
        <begin position="966"/>
        <end position="992"/>
    </location>
</feature>
<dbReference type="InterPro" id="IPR036322">
    <property type="entry name" value="WD40_repeat_dom_sf"/>
</dbReference>
<dbReference type="SMART" id="SM00320">
    <property type="entry name" value="WD40"/>
    <property type="match status" value="6"/>
</dbReference>
<dbReference type="InterPro" id="IPR001715">
    <property type="entry name" value="CH_dom"/>
</dbReference>
<dbReference type="PRINTS" id="PR00320">
    <property type="entry name" value="GPROTEINBRPT"/>
</dbReference>
<feature type="region of interest" description="Disordered" evidence="6">
    <location>
        <begin position="111"/>
        <end position="136"/>
    </location>
</feature>
<feature type="repeat" description="WD" evidence="5">
    <location>
        <begin position="317"/>
        <end position="350"/>
    </location>
</feature>